<evidence type="ECO:0000313" key="1">
    <source>
        <dbReference type="EMBL" id="PIS07108.1"/>
    </source>
</evidence>
<name>A0A2M6R930_9BACT</name>
<reference evidence="2" key="1">
    <citation type="submission" date="2017-09" db="EMBL/GenBank/DDBJ databases">
        <title>Depth-based differentiation of microbial function through sediment-hosted aquifers and enrichment of novel symbionts in the deep terrestrial subsurface.</title>
        <authorList>
            <person name="Probst A.J."/>
            <person name="Ladd B."/>
            <person name="Jarett J.K."/>
            <person name="Geller-Mcgrath D.E."/>
            <person name="Sieber C.M.K."/>
            <person name="Emerson J.B."/>
            <person name="Anantharaman K."/>
            <person name="Thomas B.C."/>
            <person name="Malmstrom R."/>
            <person name="Stieglmeier M."/>
            <person name="Klingl A."/>
            <person name="Woyke T."/>
            <person name="Ryan C.M."/>
            <person name="Banfield J.F."/>
        </authorList>
    </citation>
    <scope>NUCLEOTIDE SEQUENCE [LARGE SCALE GENOMIC DNA]</scope>
</reference>
<organism evidence="1 2">
    <name type="scientific">Candidatus Berkelbacteria bacterium CG10_big_fil_rev_8_21_14_0_10_43_14</name>
    <dbReference type="NCBI Taxonomy" id="1974515"/>
    <lineage>
        <taxon>Bacteria</taxon>
        <taxon>Candidatus Berkelbacteria</taxon>
    </lineage>
</organism>
<feature type="non-terminal residue" evidence="1">
    <location>
        <position position="291"/>
    </location>
</feature>
<comment type="caution">
    <text evidence="1">The sequence shown here is derived from an EMBL/GenBank/DDBJ whole genome shotgun (WGS) entry which is preliminary data.</text>
</comment>
<proteinExistence type="predicted"/>
<accession>A0A2M6R930</accession>
<evidence type="ECO:0000313" key="2">
    <source>
        <dbReference type="Proteomes" id="UP000231162"/>
    </source>
</evidence>
<gene>
    <name evidence="1" type="ORF">COT79_01065</name>
</gene>
<dbReference type="Proteomes" id="UP000231162">
    <property type="component" value="Unassembled WGS sequence"/>
</dbReference>
<protein>
    <submittedName>
        <fullName evidence="1">Uncharacterized protein</fullName>
    </submittedName>
</protein>
<dbReference type="EMBL" id="PEZX01000016">
    <property type="protein sequence ID" value="PIS07108.1"/>
    <property type="molecule type" value="Genomic_DNA"/>
</dbReference>
<dbReference type="AlphaFoldDB" id="A0A2M6R930"/>
<sequence length="291" mass="33797">MKWRLFQTKNVDSFLVGDFFAQVSVTLGQGVFKDSDPRVLITLKNKILEWIFEEYYWQQMEKSAVKTLNHKKFYFLEEAKRNIEKSIATLSLKSRVKLNLDDKLDAFVADAKNIVGIFLGLFESVLPGLIRKELPKKLSEIEASKIISVITQPEDFTFKGHFELELLQCAKQIKQKWSKISDLKKLLGQNNEIQKSIKILFLKYFYLPVDMSGEPWSEAYFLGRIYQITSRNSEKQIKAKILKLQNSLLDVKKKKTALLEKFGNSKKLIFLSKIAGEMALLRDWRKSLVSL</sequence>